<dbReference type="Pfam" id="PF04754">
    <property type="entry name" value="Transposase_31"/>
    <property type="match status" value="1"/>
</dbReference>
<dbReference type="EMBL" id="LNXX01000016">
    <property type="protein sequence ID" value="KTC88330.1"/>
    <property type="molecule type" value="Genomic_DNA"/>
</dbReference>
<evidence type="ECO:0000313" key="3">
    <source>
        <dbReference type="EMBL" id="STY00475.1"/>
    </source>
</evidence>
<dbReference type="Proteomes" id="UP000054854">
    <property type="component" value="Unassembled WGS sequence"/>
</dbReference>
<reference evidence="2 4" key="1">
    <citation type="submission" date="2015-11" db="EMBL/GenBank/DDBJ databases">
        <title>Genomic analysis of 38 Legionella species identifies large and diverse effector repertoires.</title>
        <authorList>
            <person name="Burstein D."/>
            <person name="Amaro F."/>
            <person name="Zusman T."/>
            <person name="Lifshitz Z."/>
            <person name="Cohen O."/>
            <person name="Gilbert J.A."/>
            <person name="Pupko T."/>
            <person name="Shuman H.A."/>
            <person name="Segal G."/>
        </authorList>
    </citation>
    <scope>NUCLEOTIDE SEQUENCE [LARGE SCALE GENOMIC DNA]</scope>
    <source>
        <strain evidence="2 4">CDC#72-OH-14</strain>
    </source>
</reference>
<dbReference type="InterPro" id="IPR006842">
    <property type="entry name" value="Transposase_31"/>
</dbReference>
<evidence type="ECO:0000313" key="2">
    <source>
        <dbReference type="EMBL" id="KTC88330.1"/>
    </source>
</evidence>
<keyword evidence="4" id="KW-1185">Reference proteome</keyword>
<organism evidence="3 5">
    <name type="scientific">Legionella cincinnatiensis</name>
    <dbReference type="NCBI Taxonomy" id="28085"/>
    <lineage>
        <taxon>Bacteria</taxon>
        <taxon>Pseudomonadati</taxon>
        <taxon>Pseudomonadota</taxon>
        <taxon>Gammaproteobacteria</taxon>
        <taxon>Legionellales</taxon>
        <taxon>Legionellaceae</taxon>
        <taxon>Legionella</taxon>
    </lineage>
</organism>
<accession>A0A378KQ93</accession>
<evidence type="ECO:0000313" key="4">
    <source>
        <dbReference type="Proteomes" id="UP000054854"/>
    </source>
</evidence>
<gene>
    <name evidence="2" type="ORF">Lcin_1487</name>
    <name evidence="3" type="ORF">NCTC12438_03528</name>
</gene>
<evidence type="ECO:0000259" key="1">
    <source>
        <dbReference type="Pfam" id="PF04754"/>
    </source>
</evidence>
<name>A0A378KQ93_9GAMM</name>
<dbReference type="AlphaFoldDB" id="A0A378KQ93"/>
<proteinExistence type="predicted"/>
<dbReference type="EMBL" id="UGNX01000002">
    <property type="protein sequence ID" value="STY00475.1"/>
    <property type="molecule type" value="Genomic_DNA"/>
</dbReference>
<protein>
    <submittedName>
        <fullName evidence="2 3">Transposase</fullName>
    </submittedName>
</protein>
<dbReference type="Proteomes" id="UP000255316">
    <property type="component" value="Unassembled WGS sequence"/>
</dbReference>
<feature type="domain" description="Transposase (putative) YhgA-like" evidence="1">
    <location>
        <begin position="3"/>
        <end position="38"/>
    </location>
</feature>
<evidence type="ECO:0000313" key="5">
    <source>
        <dbReference type="Proteomes" id="UP000255316"/>
    </source>
</evidence>
<sequence length="62" mass="7524">MCYKTTIDNKKAYLYFLLEHQSKPDPLMPFRLLKYPIMYTTPLQSKIHIDFSDYFALKFEII</sequence>
<reference evidence="3 5" key="2">
    <citation type="submission" date="2018-06" db="EMBL/GenBank/DDBJ databases">
        <authorList>
            <consortium name="Pathogen Informatics"/>
            <person name="Doyle S."/>
        </authorList>
    </citation>
    <scope>NUCLEOTIDE SEQUENCE [LARGE SCALE GENOMIC DNA]</scope>
    <source>
        <strain evidence="3 5">NCTC12438</strain>
    </source>
</reference>